<gene>
    <name evidence="1" type="ORF">SAMN04488057_11258</name>
</gene>
<accession>A0A1M7PZ94</accession>
<organism evidence="1 2">
    <name type="scientific">Cyclobacterium lianum</name>
    <dbReference type="NCBI Taxonomy" id="388280"/>
    <lineage>
        <taxon>Bacteria</taxon>
        <taxon>Pseudomonadati</taxon>
        <taxon>Bacteroidota</taxon>
        <taxon>Cytophagia</taxon>
        <taxon>Cytophagales</taxon>
        <taxon>Cyclobacteriaceae</taxon>
        <taxon>Cyclobacterium</taxon>
    </lineage>
</organism>
<evidence type="ECO:0000313" key="2">
    <source>
        <dbReference type="Proteomes" id="UP000184513"/>
    </source>
</evidence>
<dbReference type="OrthoDB" id="681025at2"/>
<dbReference type="Pfam" id="PF21983">
    <property type="entry name" value="NikA-like"/>
    <property type="match status" value="1"/>
</dbReference>
<name>A0A1M7PZ94_9BACT</name>
<reference evidence="1 2" key="1">
    <citation type="submission" date="2016-11" db="EMBL/GenBank/DDBJ databases">
        <authorList>
            <person name="Jaros S."/>
            <person name="Januszkiewicz K."/>
            <person name="Wedrychowicz H."/>
        </authorList>
    </citation>
    <scope>NUCLEOTIDE SEQUENCE [LARGE SCALE GENOMIC DNA]</scope>
    <source>
        <strain evidence="1 2">CGMCC 1.6102</strain>
    </source>
</reference>
<keyword evidence="2" id="KW-1185">Reference proteome</keyword>
<dbReference type="RefSeq" id="WP_073096135.1">
    <property type="nucleotide sequence ID" value="NZ_FRCY01000012.1"/>
</dbReference>
<protein>
    <recommendedName>
        <fullName evidence="3">Mobilisation protein (MobC)</fullName>
    </recommendedName>
</protein>
<sequence length="126" mass="14776">MKNSHENRTHKITFRLNDQEVKFLDEFSKSAGISRSDTLRNLIRKIQGDASIIKTDKLLQTLNELAAEQGRVNNNINQLAKHANQYSRVEELDPKVFVQFNSLLARYLDYQEDMNRTFRKIYKSLS</sequence>
<evidence type="ECO:0000313" key="1">
    <source>
        <dbReference type="EMBL" id="SHN23089.1"/>
    </source>
</evidence>
<proteinExistence type="predicted"/>
<dbReference type="InterPro" id="IPR053842">
    <property type="entry name" value="NikA-like"/>
</dbReference>
<dbReference type="STRING" id="388280.SAMN04488057_11258"/>
<dbReference type="AlphaFoldDB" id="A0A1M7PZ94"/>
<dbReference type="Proteomes" id="UP000184513">
    <property type="component" value="Unassembled WGS sequence"/>
</dbReference>
<evidence type="ECO:0008006" key="3">
    <source>
        <dbReference type="Google" id="ProtNLM"/>
    </source>
</evidence>
<dbReference type="EMBL" id="FRCY01000012">
    <property type="protein sequence ID" value="SHN23089.1"/>
    <property type="molecule type" value="Genomic_DNA"/>
</dbReference>